<reference evidence="1" key="2">
    <citation type="submission" date="2022-06" db="UniProtKB">
        <authorList>
            <consortium name="EnsemblMetazoa"/>
        </authorList>
    </citation>
    <scope>IDENTIFICATION</scope>
    <source>
        <strain evidence="1">PS312</strain>
    </source>
</reference>
<organism evidence="1 2">
    <name type="scientific">Pristionchus pacificus</name>
    <name type="common">Parasitic nematode worm</name>
    <dbReference type="NCBI Taxonomy" id="54126"/>
    <lineage>
        <taxon>Eukaryota</taxon>
        <taxon>Metazoa</taxon>
        <taxon>Ecdysozoa</taxon>
        <taxon>Nematoda</taxon>
        <taxon>Chromadorea</taxon>
        <taxon>Rhabditida</taxon>
        <taxon>Rhabditina</taxon>
        <taxon>Diplogasteromorpha</taxon>
        <taxon>Diplogasteroidea</taxon>
        <taxon>Neodiplogasteridae</taxon>
        <taxon>Pristionchus</taxon>
    </lineage>
</organism>
<proteinExistence type="predicted"/>
<dbReference type="AlphaFoldDB" id="A0A2A6CTY4"/>
<gene>
    <name evidence="1" type="primary">WBGene00278065</name>
</gene>
<evidence type="ECO:0000313" key="2">
    <source>
        <dbReference type="Proteomes" id="UP000005239"/>
    </source>
</evidence>
<name>A0A2A6CTY4_PRIPA</name>
<evidence type="ECO:0000313" key="1">
    <source>
        <dbReference type="EnsemblMetazoa" id="PPA39696.1"/>
    </source>
</evidence>
<dbReference type="EnsemblMetazoa" id="PPA39696.1">
    <property type="protein sequence ID" value="PPA39696.1"/>
    <property type="gene ID" value="WBGene00278065"/>
</dbReference>
<protein>
    <submittedName>
        <fullName evidence="1">Uncharacterized protein</fullName>
    </submittedName>
</protein>
<sequence>MSHQSNGPPQLPHAPSLPHIDVSVLLAACIKNITAKQKAQLISDGERATMLAKAARIEELAEECIDLNRTLHIKDQEMEEHIALLEKISRTEFDSFVAPSNRFSARHRLHEPSAKNSQYNKLLEKEKEARNHYEAQLELAKQVWNDERANINARRKDAKYTAAKFRLDAVALKEKLASAIRNAETANTAWEEERQQLEMREKKTMEENAQLLLNNSALLTHLRTALDSVKTTKQQALQLELERNVWRFKSETLEEQNAKKTEEIETLRKELEAALNLNK</sequence>
<accession>A0A8R1USQ5</accession>
<dbReference type="Proteomes" id="UP000005239">
    <property type="component" value="Unassembled WGS sequence"/>
</dbReference>
<reference evidence="2" key="1">
    <citation type="journal article" date="2008" name="Nat. Genet.">
        <title>The Pristionchus pacificus genome provides a unique perspective on nematode lifestyle and parasitism.</title>
        <authorList>
            <person name="Dieterich C."/>
            <person name="Clifton S.W."/>
            <person name="Schuster L.N."/>
            <person name="Chinwalla A."/>
            <person name="Delehaunty K."/>
            <person name="Dinkelacker I."/>
            <person name="Fulton L."/>
            <person name="Fulton R."/>
            <person name="Godfrey J."/>
            <person name="Minx P."/>
            <person name="Mitreva M."/>
            <person name="Roeseler W."/>
            <person name="Tian H."/>
            <person name="Witte H."/>
            <person name="Yang S.P."/>
            <person name="Wilson R.K."/>
            <person name="Sommer R.J."/>
        </authorList>
    </citation>
    <scope>NUCLEOTIDE SEQUENCE [LARGE SCALE GENOMIC DNA]</scope>
    <source>
        <strain evidence="2">PS312</strain>
    </source>
</reference>
<accession>A0A2A6CTY4</accession>
<keyword evidence="2" id="KW-1185">Reference proteome</keyword>